<evidence type="ECO:0000259" key="1">
    <source>
        <dbReference type="Pfam" id="PF19809"/>
    </source>
</evidence>
<gene>
    <name evidence="2" type="ORF">BA062_11815</name>
</gene>
<dbReference type="Pfam" id="PF19809">
    <property type="entry name" value="DUF6292"/>
    <property type="match status" value="1"/>
</dbReference>
<dbReference type="OrthoDB" id="4190452at2"/>
<dbReference type="Proteomes" id="UP000247892">
    <property type="component" value="Unassembled WGS sequence"/>
</dbReference>
<dbReference type="AlphaFoldDB" id="A0A318MBA2"/>
<keyword evidence="3" id="KW-1185">Reference proteome</keyword>
<feature type="domain" description="DUF6292" evidence="1">
    <location>
        <begin position="16"/>
        <end position="101"/>
    </location>
</feature>
<dbReference type="EMBL" id="MASU01000005">
    <property type="protein sequence ID" value="PXY36119.1"/>
    <property type="molecule type" value="Genomic_DNA"/>
</dbReference>
<organism evidence="2 3">
    <name type="scientific">Prauserella flavalba</name>
    <dbReference type="NCBI Taxonomy" id="1477506"/>
    <lineage>
        <taxon>Bacteria</taxon>
        <taxon>Bacillati</taxon>
        <taxon>Actinomycetota</taxon>
        <taxon>Actinomycetes</taxon>
        <taxon>Pseudonocardiales</taxon>
        <taxon>Pseudonocardiaceae</taxon>
        <taxon>Prauserella</taxon>
    </lineage>
</organism>
<accession>A0A318MBA2</accession>
<protein>
    <recommendedName>
        <fullName evidence="1">DUF6292 domain-containing protein</fullName>
    </recommendedName>
</protein>
<dbReference type="InterPro" id="IPR046259">
    <property type="entry name" value="DUF6292"/>
</dbReference>
<name>A0A318MBA2_9PSEU</name>
<reference evidence="2 3" key="1">
    <citation type="submission" date="2016-07" db="EMBL/GenBank/DDBJ databases">
        <title>Draft genome sequence of Prauserella sp. YIM 121212, isolated from alkaline soil.</title>
        <authorList>
            <person name="Ruckert C."/>
            <person name="Albersmeier A."/>
            <person name="Jiang C.-L."/>
            <person name="Jiang Y."/>
            <person name="Kalinowski J."/>
            <person name="Schneider O."/>
            <person name="Winkler A."/>
            <person name="Zotchev S.B."/>
        </authorList>
    </citation>
    <scope>NUCLEOTIDE SEQUENCE [LARGE SCALE GENOMIC DNA]</scope>
    <source>
        <strain evidence="2 3">YIM 121212</strain>
    </source>
</reference>
<dbReference type="RefSeq" id="WP_146240027.1">
    <property type="nucleotide sequence ID" value="NZ_MASU01000005.1"/>
</dbReference>
<comment type="caution">
    <text evidence="2">The sequence shown here is derived from an EMBL/GenBank/DDBJ whole genome shotgun (WGS) entry which is preliminary data.</text>
</comment>
<evidence type="ECO:0000313" key="2">
    <source>
        <dbReference type="EMBL" id="PXY36119.1"/>
    </source>
</evidence>
<sequence length="146" mass="15691">MDLESHSAPARGLRRYIRLVEDALGLTGQGSYVQLETPVSAYIALNGQLPGFADRDVALIWDEEHGWAGAVESRCGEDLLVLAYLGDRILPPPRVVAAFAERLFAGELPGPPEPPALRQAHAADDLPVLLAEYAEPARALTGLARV</sequence>
<proteinExistence type="predicted"/>
<evidence type="ECO:0000313" key="3">
    <source>
        <dbReference type="Proteomes" id="UP000247892"/>
    </source>
</evidence>